<dbReference type="RefSeq" id="WP_169672465.1">
    <property type="nucleotide sequence ID" value="NZ_JABBHF010000004.1"/>
</dbReference>
<feature type="transmembrane region" description="Helical" evidence="1">
    <location>
        <begin position="6"/>
        <end position="25"/>
    </location>
</feature>
<dbReference type="Proteomes" id="UP000746690">
    <property type="component" value="Unassembled WGS sequence"/>
</dbReference>
<evidence type="ECO:0000313" key="2">
    <source>
        <dbReference type="EMBL" id="NMH87711.1"/>
    </source>
</evidence>
<dbReference type="EMBL" id="JABBHF010000004">
    <property type="protein sequence ID" value="NMH87711.1"/>
    <property type="molecule type" value="Genomic_DNA"/>
</dbReference>
<dbReference type="Gene3D" id="3.80.10.10">
    <property type="entry name" value="Ribonuclease Inhibitor"/>
    <property type="match status" value="1"/>
</dbReference>
<comment type="caution">
    <text evidence="2">The sequence shown here is derived from an EMBL/GenBank/DDBJ whole genome shotgun (WGS) entry which is preliminary data.</text>
</comment>
<dbReference type="InterPro" id="IPR001611">
    <property type="entry name" value="Leu-rich_rpt"/>
</dbReference>
<reference evidence="2 3" key="1">
    <citation type="submission" date="2020-04" db="EMBL/GenBank/DDBJ databases">
        <title>A Flavivirga sp. nov.</title>
        <authorList>
            <person name="Sun X."/>
        </authorList>
    </citation>
    <scope>NUCLEOTIDE SEQUENCE [LARGE SCALE GENOMIC DNA]</scope>
    <source>
        <strain evidence="2 3">Y03</strain>
    </source>
</reference>
<protein>
    <submittedName>
        <fullName evidence="2">Leucine-rich repeat domain-containing protein</fullName>
    </submittedName>
</protein>
<gene>
    <name evidence="2" type="ORF">HHX25_09360</name>
</gene>
<accession>A0ABX1RX39</accession>
<dbReference type="PROSITE" id="PS51450">
    <property type="entry name" value="LRR"/>
    <property type="match status" value="1"/>
</dbReference>
<dbReference type="InterPro" id="IPR032675">
    <property type="entry name" value="LRR_dom_sf"/>
</dbReference>
<evidence type="ECO:0000256" key="1">
    <source>
        <dbReference type="SAM" id="Phobius"/>
    </source>
</evidence>
<keyword evidence="1" id="KW-1133">Transmembrane helix</keyword>
<keyword evidence="3" id="KW-1185">Reference proteome</keyword>
<feature type="transmembrane region" description="Helical" evidence="1">
    <location>
        <begin position="55"/>
        <end position="77"/>
    </location>
</feature>
<keyword evidence="1" id="KW-0812">Transmembrane</keyword>
<keyword evidence="1" id="KW-0472">Membrane</keyword>
<evidence type="ECO:0000313" key="3">
    <source>
        <dbReference type="Proteomes" id="UP000746690"/>
    </source>
</evidence>
<dbReference type="SUPFAM" id="SSF52058">
    <property type="entry name" value="L domain-like"/>
    <property type="match status" value="1"/>
</dbReference>
<proteinExistence type="predicted"/>
<sequence length="209" mass="24517">MKNRETIIYFLLGIGLFLLIIGIFYRKWNLFKILKPRKAIGRFIRDMLGERGSQIWVLFVAFTFFLFPGLYLSYLHYIKPQLPPEYSQKTDKIALRYVIEPKKIDDGWTTSAPIEWTTVDIIKGKLSYTNLDSYDSISFRDNYLNKLPDFVWNMKNLKSLNLENNKISVLPIKKVKKSNINKIYIIGNPITNENVNQIKDLGITIINEK</sequence>
<name>A0ABX1RX39_9FLAO</name>
<organism evidence="2 3">
    <name type="scientific">Flavivirga algicola</name>
    <dbReference type="NCBI Taxonomy" id="2729136"/>
    <lineage>
        <taxon>Bacteria</taxon>
        <taxon>Pseudomonadati</taxon>
        <taxon>Bacteroidota</taxon>
        <taxon>Flavobacteriia</taxon>
        <taxon>Flavobacteriales</taxon>
        <taxon>Flavobacteriaceae</taxon>
        <taxon>Flavivirga</taxon>
    </lineage>
</organism>